<keyword evidence="4" id="KW-0479">Metal-binding</keyword>
<gene>
    <name evidence="9" type="ORF">QLQ12_31710</name>
</gene>
<dbReference type="Gene3D" id="3.40.50.1010">
    <property type="entry name" value="5'-nuclease"/>
    <property type="match status" value="1"/>
</dbReference>
<organism evidence="9 10">
    <name type="scientific">Actinoplanes sandaracinus</name>
    <dbReference type="NCBI Taxonomy" id="3045177"/>
    <lineage>
        <taxon>Bacteria</taxon>
        <taxon>Bacillati</taxon>
        <taxon>Actinomycetota</taxon>
        <taxon>Actinomycetes</taxon>
        <taxon>Micromonosporales</taxon>
        <taxon>Micromonosporaceae</taxon>
        <taxon>Actinoplanes</taxon>
    </lineage>
</organism>
<evidence type="ECO:0000256" key="6">
    <source>
        <dbReference type="ARBA" id="ARBA00022842"/>
    </source>
</evidence>
<sequence>MRRIVFDTDVASAHLKDRMPPVLAAKVAGFEPVITFVGRAELAKWTYKRDWSTWRRARLARWLAACPLLPGEDAVADMYGMLSASAESRGRPRPMNDMWIAACCLVHGLPLATLNVKDFDEFRIHHGLTLVTA</sequence>
<evidence type="ECO:0000256" key="5">
    <source>
        <dbReference type="ARBA" id="ARBA00022801"/>
    </source>
</evidence>
<dbReference type="SUPFAM" id="SSF88723">
    <property type="entry name" value="PIN domain-like"/>
    <property type="match status" value="1"/>
</dbReference>
<evidence type="ECO:0000256" key="3">
    <source>
        <dbReference type="ARBA" id="ARBA00022722"/>
    </source>
</evidence>
<dbReference type="PANTHER" id="PTHR33653:SF1">
    <property type="entry name" value="RIBONUCLEASE VAPC2"/>
    <property type="match status" value="1"/>
</dbReference>
<keyword evidence="2" id="KW-1277">Toxin-antitoxin system</keyword>
<dbReference type="PANTHER" id="PTHR33653">
    <property type="entry name" value="RIBONUCLEASE VAPC2"/>
    <property type="match status" value="1"/>
</dbReference>
<evidence type="ECO:0000259" key="8">
    <source>
        <dbReference type="Pfam" id="PF01850"/>
    </source>
</evidence>
<accession>A0ABT6WU06</accession>
<dbReference type="InterPro" id="IPR029060">
    <property type="entry name" value="PIN-like_dom_sf"/>
</dbReference>
<proteinExistence type="inferred from homology"/>
<dbReference type="InterPro" id="IPR002716">
    <property type="entry name" value="PIN_dom"/>
</dbReference>
<keyword evidence="10" id="KW-1185">Reference proteome</keyword>
<protein>
    <submittedName>
        <fullName evidence="9">PIN domain-containing protein</fullName>
    </submittedName>
</protein>
<comment type="caution">
    <text evidence="9">The sequence shown here is derived from an EMBL/GenBank/DDBJ whole genome shotgun (WGS) entry which is preliminary data.</text>
</comment>
<feature type="domain" description="PIN" evidence="8">
    <location>
        <begin position="4"/>
        <end position="121"/>
    </location>
</feature>
<dbReference type="RefSeq" id="WP_282764197.1">
    <property type="nucleotide sequence ID" value="NZ_JASCTH010000024.1"/>
</dbReference>
<evidence type="ECO:0000256" key="2">
    <source>
        <dbReference type="ARBA" id="ARBA00022649"/>
    </source>
</evidence>
<evidence type="ECO:0000256" key="1">
    <source>
        <dbReference type="ARBA" id="ARBA00001946"/>
    </source>
</evidence>
<name>A0ABT6WU06_9ACTN</name>
<dbReference type="Pfam" id="PF01850">
    <property type="entry name" value="PIN"/>
    <property type="match status" value="1"/>
</dbReference>
<evidence type="ECO:0000313" key="9">
    <source>
        <dbReference type="EMBL" id="MDI6103184.1"/>
    </source>
</evidence>
<dbReference type="InterPro" id="IPR050556">
    <property type="entry name" value="Type_II_TA_system_RNase"/>
</dbReference>
<evidence type="ECO:0000256" key="7">
    <source>
        <dbReference type="ARBA" id="ARBA00038093"/>
    </source>
</evidence>
<keyword evidence="6" id="KW-0460">Magnesium</keyword>
<dbReference type="EMBL" id="JASCTH010000024">
    <property type="protein sequence ID" value="MDI6103184.1"/>
    <property type="molecule type" value="Genomic_DNA"/>
</dbReference>
<keyword evidence="5" id="KW-0378">Hydrolase</keyword>
<keyword evidence="3" id="KW-0540">Nuclease</keyword>
<reference evidence="9 10" key="1">
    <citation type="submission" date="2023-05" db="EMBL/GenBank/DDBJ databases">
        <title>Actinoplanes sp. NEAU-A12 genome sequencing.</title>
        <authorList>
            <person name="Wang Z.-S."/>
        </authorList>
    </citation>
    <scope>NUCLEOTIDE SEQUENCE [LARGE SCALE GENOMIC DNA]</scope>
    <source>
        <strain evidence="9 10">NEAU-A12</strain>
    </source>
</reference>
<evidence type="ECO:0000313" key="10">
    <source>
        <dbReference type="Proteomes" id="UP001241758"/>
    </source>
</evidence>
<evidence type="ECO:0000256" key="4">
    <source>
        <dbReference type="ARBA" id="ARBA00022723"/>
    </source>
</evidence>
<comment type="similarity">
    <text evidence="7">Belongs to the PINc/VapC protein family.</text>
</comment>
<dbReference type="Proteomes" id="UP001241758">
    <property type="component" value="Unassembled WGS sequence"/>
</dbReference>
<comment type="cofactor">
    <cofactor evidence="1">
        <name>Mg(2+)</name>
        <dbReference type="ChEBI" id="CHEBI:18420"/>
    </cofactor>
</comment>